<feature type="transmembrane region" description="Helical" evidence="10">
    <location>
        <begin position="46"/>
        <end position="65"/>
    </location>
</feature>
<dbReference type="AlphaFoldDB" id="A0A1V9XMB5"/>
<dbReference type="GO" id="GO:0005789">
    <property type="term" value="C:endoplasmic reticulum membrane"/>
    <property type="evidence" value="ECO:0007669"/>
    <property type="project" value="TreeGrafter"/>
</dbReference>
<feature type="transmembrane region" description="Helical" evidence="10">
    <location>
        <begin position="12"/>
        <end position="34"/>
    </location>
</feature>
<organism evidence="12 13">
    <name type="scientific">Tropilaelaps mercedesae</name>
    <dbReference type="NCBI Taxonomy" id="418985"/>
    <lineage>
        <taxon>Eukaryota</taxon>
        <taxon>Metazoa</taxon>
        <taxon>Ecdysozoa</taxon>
        <taxon>Arthropoda</taxon>
        <taxon>Chelicerata</taxon>
        <taxon>Arachnida</taxon>
        <taxon>Acari</taxon>
        <taxon>Parasitiformes</taxon>
        <taxon>Mesostigmata</taxon>
        <taxon>Gamasina</taxon>
        <taxon>Dermanyssoidea</taxon>
        <taxon>Laelapidae</taxon>
        <taxon>Tropilaelaps</taxon>
    </lineage>
</organism>
<dbReference type="EMBL" id="MNPL01007676">
    <property type="protein sequence ID" value="OQR74626.1"/>
    <property type="molecule type" value="Genomic_DNA"/>
</dbReference>
<name>A0A1V9XMB5_9ACAR</name>
<comment type="caution">
    <text evidence="12">The sequence shown here is derived from an EMBL/GenBank/DDBJ whole genome shotgun (WGS) entry which is preliminary data.</text>
</comment>
<feature type="region of interest" description="Disordered" evidence="11">
    <location>
        <begin position="246"/>
        <end position="270"/>
    </location>
</feature>
<evidence type="ECO:0000256" key="10">
    <source>
        <dbReference type="RuleBase" id="RU361115"/>
    </source>
</evidence>
<evidence type="ECO:0000256" key="7">
    <source>
        <dbReference type="ARBA" id="ARBA00023098"/>
    </source>
</evidence>
<dbReference type="GO" id="GO:0009922">
    <property type="term" value="F:fatty acid elongase activity"/>
    <property type="evidence" value="ECO:0007669"/>
    <property type="project" value="UniProtKB-EC"/>
</dbReference>
<protein>
    <recommendedName>
        <fullName evidence="10">Elongation of very long chain fatty acids protein</fullName>
        <ecNumber evidence="10">2.3.1.199</ecNumber>
    </recommendedName>
    <alternativeName>
        <fullName evidence="10">Very-long-chain 3-oxoacyl-CoA synthase</fullName>
    </alternativeName>
</protein>
<dbReference type="InParanoid" id="A0A1V9XMB5"/>
<dbReference type="GO" id="GO:0034625">
    <property type="term" value="P:fatty acid elongation, monounsaturated fatty acid"/>
    <property type="evidence" value="ECO:0007669"/>
    <property type="project" value="TreeGrafter"/>
</dbReference>
<dbReference type="GO" id="GO:0019367">
    <property type="term" value="P:fatty acid elongation, saturated fatty acid"/>
    <property type="evidence" value="ECO:0007669"/>
    <property type="project" value="TreeGrafter"/>
</dbReference>
<evidence type="ECO:0000256" key="8">
    <source>
        <dbReference type="ARBA" id="ARBA00023136"/>
    </source>
</evidence>
<evidence type="ECO:0000256" key="2">
    <source>
        <dbReference type="ARBA" id="ARBA00022516"/>
    </source>
</evidence>
<dbReference type="GO" id="GO:0030148">
    <property type="term" value="P:sphingolipid biosynthetic process"/>
    <property type="evidence" value="ECO:0007669"/>
    <property type="project" value="TreeGrafter"/>
</dbReference>
<dbReference type="EC" id="2.3.1.199" evidence="10"/>
<sequence length="270" mass="31185">MPRDPRTEGWFLVGNPLGISLLLGGYILLVTVIGPRWMEHRKAYDIRNWIVAANASQVALNMFFASRFLRLTYLGGGYNLWCQGISRDLSDDKRHLALLCWYYLFVRIADFLDTAFFVLRKKFGHVSFLHVVHHVLVVFNGWYGLTYGFDGQAMFCICINSCVHVLMYSYYLLSLFHLRWLPRVKPYLTIVQISQFCAISLHSLAPLFVECGYPLQHSLLILGESLFFLALFLNFYRRAYWSKRKPSPIQPTRLSCRPAAGVGAEQKDSH</sequence>
<dbReference type="InterPro" id="IPR002076">
    <property type="entry name" value="ELO_fam"/>
</dbReference>
<dbReference type="Pfam" id="PF01151">
    <property type="entry name" value="ELO"/>
    <property type="match status" value="1"/>
</dbReference>
<accession>A0A1V9XMB5</accession>
<keyword evidence="9 10" id="KW-0275">Fatty acid biosynthesis</keyword>
<keyword evidence="6 10" id="KW-1133">Transmembrane helix</keyword>
<comment type="catalytic activity">
    <reaction evidence="10">
        <text>a very-long-chain acyl-CoA + malonyl-CoA + H(+) = a very-long-chain 3-oxoacyl-CoA + CO2 + CoA</text>
        <dbReference type="Rhea" id="RHEA:32727"/>
        <dbReference type="ChEBI" id="CHEBI:15378"/>
        <dbReference type="ChEBI" id="CHEBI:16526"/>
        <dbReference type="ChEBI" id="CHEBI:57287"/>
        <dbReference type="ChEBI" id="CHEBI:57384"/>
        <dbReference type="ChEBI" id="CHEBI:90725"/>
        <dbReference type="ChEBI" id="CHEBI:90736"/>
        <dbReference type="EC" id="2.3.1.199"/>
    </reaction>
</comment>
<dbReference type="PANTHER" id="PTHR11157:SF69">
    <property type="entry name" value="ELONGATION OF VERY LONG CHAIN FATTY ACIDS PROTEIN 7"/>
    <property type="match status" value="1"/>
</dbReference>
<keyword evidence="8 10" id="KW-0472">Membrane</keyword>
<feature type="transmembrane region" description="Helical" evidence="10">
    <location>
        <begin position="126"/>
        <end position="145"/>
    </location>
</feature>
<evidence type="ECO:0000313" key="13">
    <source>
        <dbReference type="Proteomes" id="UP000192247"/>
    </source>
</evidence>
<dbReference type="GO" id="GO:0034626">
    <property type="term" value="P:fatty acid elongation, polyunsaturated fatty acid"/>
    <property type="evidence" value="ECO:0007669"/>
    <property type="project" value="TreeGrafter"/>
</dbReference>
<evidence type="ECO:0000256" key="6">
    <source>
        <dbReference type="ARBA" id="ARBA00022989"/>
    </source>
</evidence>
<dbReference type="Proteomes" id="UP000192247">
    <property type="component" value="Unassembled WGS sequence"/>
</dbReference>
<dbReference type="OrthoDB" id="434092at2759"/>
<feature type="transmembrane region" description="Helical" evidence="10">
    <location>
        <begin position="187"/>
        <end position="209"/>
    </location>
</feature>
<comment type="similarity">
    <text evidence="10">Belongs to the ELO family.</text>
</comment>
<evidence type="ECO:0000256" key="9">
    <source>
        <dbReference type="ARBA" id="ARBA00023160"/>
    </source>
</evidence>
<evidence type="ECO:0000313" key="12">
    <source>
        <dbReference type="EMBL" id="OQR74626.1"/>
    </source>
</evidence>
<reference evidence="12 13" key="1">
    <citation type="journal article" date="2017" name="Gigascience">
        <title>Draft genome of the honey bee ectoparasitic mite, Tropilaelaps mercedesae, is shaped by the parasitic life history.</title>
        <authorList>
            <person name="Dong X."/>
            <person name="Armstrong S.D."/>
            <person name="Xia D."/>
            <person name="Makepeace B.L."/>
            <person name="Darby A.C."/>
            <person name="Kadowaki T."/>
        </authorList>
    </citation>
    <scope>NUCLEOTIDE SEQUENCE [LARGE SCALE GENOMIC DNA]</scope>
    <source>
        <strain evidence="12">Wuxi-XJTLU</strain>
    </source>
</reference>
<dbReference type="PANTHER" id="PTHR11157">
    <property type="entry name" value="FATTY ACID ACYL TRANSFERASE-RELATED"/>
    <property type="match status" value="1"/>
</dbReference>
<feature type="transmembrane region" description="Helical" evidence="10">
    <location>
        <begin position="215"/>
        <end position="236"/>
    </location>
</feature>
<keyword evidence="4 10" id="KW-0812">Transmembrane</keyword>
<gene>
    <name evidence="12" type="ORF">BIW11_03395</name>
</gene>
<dbReference type="GO" id="GO:0042761">
    <property type="term" value="P:very long-chain fatty acid biosynthetic process"/>
    <property type="evidence" value="ECO:0007669"/>
    <property type="project" value="TreeGrafter"/>
</dbReference>
<keyword evidence="13" id="KW-1185">Reference proteome</keyword>
<proteinExistence type="inferred from homology"/>
<evidence type="ECO:0000256" key="4">
    <source>
        <dbReference type="ARBA" id="ARBA00022692"/>
    </source>
</evidence>
<evidence type="ECO:0000256" key="5">
    <source>
        <dbReference type="ARBA" id="ARBA00022832"/>
    </source>
</evidence>
<keyword evidence="2 10" id="KW-0444">Lipid biosynthesis</keyword>
<feature type="transmembrane region" description="Helical" evidence="10">
    <location>
        <begin position="151"/>
        <end position="175"/>
    </location>
</feature>
<evidence type="ECO:0000256" key="1">
    <source>
        <dbReference type="ARBA" id="ARBA00004141"/>
    </source>
</evidence>
<keyword evidence="3 10" id="KW-0808">Transferase</keyword>
<keyword evidence="5 10" id="KW-0276">Fatty acid metabolism</keyword>
<evidence type="ECO:0000256" key="11">
    <source>
        <dbReference type="SAM" id="MobiDB-lite"/>
    </source>
</evidence>
<evidence type="ECO:0000256" key="3">
    <source>
        <dbReference type="ARBA" id="ARBA00022679"/>
    </source>
</evidence>
<feature type="transmembrane region" description="Helical" evidence="10">
    <location>
        <begin position="96"/>
        <end position="119"/>
    </location>
</feature>
<comment type="subcellular location">
    <subcellularLocation>
        <location evidence="1">Membrane</location>
        <topology evidence="1">Multi-pass membrane protein</topology>
    </subcellularLocation>
</comment>
<keyword evidence="7 10" id="KW-0443">Lipid metabolism</keyword>